<comment type="caution">
    <text evidence="2">The sequence shown here is derived from an EMBL/GenBank/DDBJ whole genome shotgun (WGS) entry which is preliminary data.</text>
</comment>
<dbReference type="Proteomes" id="UP000828390">
    <property type="component" value="Unassembled WGS sequence"/>
</dbReference>
<organism evidence="2 3">
    <name type="scientific">Dreissena polymorpha</name>
    <name type="common">Zebra mussel</name>
    <name type="synonym">Mytilus polymorpha</name>
    <dbReference type="NCBI Taxonomy" id="45954"/>
    <lineage>
        <taxon>Eukaryota</taxon>
        <taxon>Metazoa</taxon>
        <taxon>Spiralia</taxon>
        <taxon>Lophotrochozoa</taxon>
        <taxon>Mollusca</taxon>
        <taxon>Bivalvia</taxon>
        <taxon>Autobranchia</taxon>
        <taxon>Heteroconchia</taxon>
        <taxon>Euheterodonta</taxon>
        <taxon>Imparidentia</taxon>
        <taxon>Neoheterodontei</taxon>
        <taxon>Myida</taxon>
        <taxon>Dreissenoidea</taxon>
        <taxon>Dreissenidae</taxon>
        <taxon>Dreissena</taxon>
    </lineage>
</organism>
<dbReference type="EMBL" id="JAIWYP010000002">
    <property type="protein sequence ID" value="KAH3871063.1"/>
    <property type="molecule type" value="Genomic_DNA"/>
</dbReference>
<sequence>MARLSRLRTSTSISQLTHQLQALQVPPSPHPIGRLRDLSASRGHRTPDIGLCTQTSLKTAPGLLYGVQDQSFSPKHYLLLANVKRRNLAWFGHSNRHDCYPRQARWRSPSRPSEEKLN</sequence>
<evidence type="ECO:0000313" key="2">
    <source>
        <dbReference type="EMBL" id="KAH3871063.1"/>
    </source>
</evidence>
<accession>A0A9D4RKR4</accession>
<keyword evidence="3" id="KW-1185">Reference proteome</keyword>
<dbReference type="AlphaFoldDB" id="A0A9D4RKR4"/>
<name>A0A9D4RKR4_DREPO</name>
<evidence type="ECO:0000313" key="3">
    <source>
        <dbReference type="Proteomes" id="UP000828390"/>
    </source>
</evidence>
<protein>
    <submittedName>
        <fullName evidence="2">Uncharacterized protein</fullName>
    </submittedName>
</protein>
<gene>
    <name evidence="2" type="ORF">DPMN_034257</name>
</gene>
<proteinExistence type="predicted"/>
<reference evidence="2" key="2">
    <citation type="submission" date="2020-11" db="EMBL/GenBank/DDBJ databases">
        <authorList>
            <person name="McCartney M.A."/>
            <person name="Auch B."/>
            <person name="Kono T."/>
            <person name="Mallez S."/>
            <person name="Becker A."/>
            <person name="Gohl D.M."/>
            <person name="Silverstein K.A.T."/>
            <person name="Koren S."/>
            <person name="Bechman K.B."/>
            <person name="Herman A."/>
            <person name="Abrahante J.E."/>
            <person name="Garbe J."/>
        </authorList>
    </citation>
    <scope>NUCLEOTIDE SEQUENCE</scope>
    <source>
        <strain evidence="2">Duluth1</strain>
        <tissue evidence="2">Whole animal</tissue>
    </source>
</reference>
<reference evidence="2" key="1">
    <citation type="journal article" date="2019" name="bioRxiv">
        <title>The Genome of the Zebra Mussel, Dreissena polymorpha: A Resource for Invasive Species Research.</title>
        <authorList>
            <person name="McCartney M.A."/>
            <person name="Auch B."/>
            <person name="Kono T."/>
            <person name="Mallez S."/>
            <person name="Zhang Y."/>
            <person name="Obille A."/>
            <person name="Becker A."/>
            <person name="Abrahante J.E."/>
            <person name="Garbe J."/>
            <person name="Badalamenti J.P."/>
            <person name="Herman A."/>
            <person name="Mangelson H."/>
            <person name="Liachko I."/>
            <person name="Sullivan S."/>
            <person name="Sone E.D."/>
            <person name="Koren S."/>
            <person name="Silverstein K.A.T."/>
            <person name="Beckman K.B."/>
            <person name="Gohl D.M."/>
        </authorList>
    </citation>
    <scope>NUCLEOTIDE SEQUENCE</scope>
    <source>
        <strain evidence="2">Duluth1</strain>
        <tissue evidence="2">Whole animal</tissue>
    </source>
</reference>
<feature type="region of interest" description="Disordered" evidence="1">
    <location>
        <begin position="20"/>
        <end position="52"/>
    </location>
</feature>
<evidence type="ECO:0000256" key="1">
    <source>
        <dbReference type="SAM" id="MobiDB-lite"/>
    </source>
</evidence>